<feature type="transmembrane region" description="Helical" evidence="6">
    <location>
        <begin position="302"/>
        <end position="323"/>
    </location>
</feature>
<dbReference type="Proteomes" id="UP000694388">
    <property type="component" value="Unplaced"/>
</dbReference>
<keyword evidence="3 6" id="KW-0812">Transmembrane</keyword>
<dbReference type="PANTHER" id="PTHR12191:SF2">
    <property type="entry name" value="METAL CATION SYMPORTER ZIP8"/>
    <property type="match status" value="1"/>
</dbReference>
<accession>A0A8C4N5F2</accession>
<dbReference type="AlphaFoldDB" id="A0A8C4N5F2"/>
<proteinExistence type="inferred from homology"/>
<name>A0A8C4N5F2_EPTBU</name>
<keyword evidence="4 6" id="KW-1133">Transmembrane helix</keyword>
<evidence type="ECO:0000256" key="5">
    <source>
        <dbReference type="ARBA" id="ARBA00023136"/>
    </source>
</evidence>
<dbReference type="PANTHER" id="PTHR12191">
    <property type="entry name" value="SOLUTE CARRIER FAMILY 39"/>
    <property type="match status" value="1"/>
</dbReference>
<dbReference type="GO" id="GO:0140410">
    <property type="term" value="F:monoatomic cation:bicarbonate symporter activity"/>
    <property type="evidence" value="ECO:0007669"/>
    <property type="project" value="TreeGrafter"/>
</dbReference>
<dbReference type="OMA" id="ENDACND"/>
<comment type="subcellular location">
    <subcellularLocation>
        <location evidence="1">Membrane</location>
        <topology evidence="1">Multi-pass membrane protein</topology>
    </subcellularLocation>
</comment>
<evidence type="ECO:0000256" key="4">
    <source>
        <dbReference type="ARBA" id="ARBA00022989"/>
    </source>
</evidence>
<evidence type="ECO:0000313" key="8">
    <source>
        <dbReference type="Proteomes" id="UP000694388"/>
    </source>
</evidence>
<dbReference type="GO" id="GO:0005385">
    <property type="term" value="F:zinc ion transmembrane transporter activity"/>
    <property type="evidence" value="ECO:0007669"/>
    <property type="project" value="TreeGrafter"/>
</dbReference>
<evidence type="ECO:0000256" key="1">
    <source>
        <dbReference type="ARBA" id="ARBA00004141"/>
    </source>
</evidence>
<dbReference type="Ensembl" id="ENSEBUT00000002228.1">
    <property type="protein sequence ID" value="ENSEBUP00000001888.1"/>
    <property type="gene ID" value="ENSEBUG00000001546.1"/>
</dbReference>
<evidence type="ECO:0000313" key="7">
    <source>
        <dbReference type="Ensembl" id="ENSEBUP00000001911.1"/>
    </source>
</evidence>
<keyword evidence="5 6" id="KW-0472">Membrane</keyword>
<evidence type="ECO:0000256" key="6">
    <source>
        <dbReference type="SAM" id="Phobius"/>
    </source>
</evidence>
<protein>
    <submittedName>
        <fullName evidence="7">Uncharacterized protein</fullName>
    </submittedName>
</protein>
<evidence type="ECO:0000256" key="3">
    <source>
        <dbReference type="ARBA" id="ARBA00022692"/>
    </source>
</evidence>
<evidence type="ECO:0000256" key="2">
    <source>
        <dbReference type="ARBA" id="ARBA00006939"/>
    </source>
</evidence>
<organism evidence="7 8">
    <name type="scientific">Eptatretus burgeri</name>
    <name type="common">Inshore hagfish</name>
    <dbReference type="NCBI Taxonomy" id="7764"/>
    <lineage>
        <taxon>Eukaryota</taxon>
        <taxon>Metazoa</taxon>
        <taxon>Chordata</taxon>
        <taxon>Craniata</taxon>
        <taxon>Vertebrata</taxon>
        <taxon>Cyclostomata</taxon>
        <taxon>Myxini</taxon>
        <taxon>Myxiniformes</taxon>
        <taxon>Myxinidae</taxon>
        <taxon>Eptatretinae</taxon>
        <taxon>Eptatretus</taxon>
    </lineage>
</organism>
<dbReference type="GO" id="GO:0071578">
    <property type="term" value="P:zinc ion import across plasma membrane"/>
    <property type="evidence" value="ECO:0007669"/>
    <property type="project" value="TreeGrafter"/>
</dbReference>
<comment type="similarity">
    <text evidence="2">Belongs to the ZIP transporter (TC 2.A.5) family.</text>
</comment>
<reference evidence="7" key="1">
    <citation type="submission" date="2025-05" db="UniProtKB">
        <authorList>
            <consortium name="Ensembl"/>
        </authorList>
    </citation>
    <scope>IDENTIFICATION</scope>
</reference>
<keyword evidence="8" id="KW-1185">Reference proteome</keyword>
<dbReference type="Pfam" id="PF02535">
    <property type="entry name" value="Zip"/>
    <property type="match status" value="1"/>
</dbReference>
<feature type="transmembrane region" description="Helical" evidence="6">
    <location>
        <begin position="235"/>
        <end position="257"/>
    </location>
</feature>
<dbReference type="InterPro" id="IPR003689">
    <property type="entry name" value="ZIP"/>
</dbReference>
<sequence length="325" mass="36536">MKIQPLNFGEVLPRTLDTCDATIMAPPFSQQSAVHFLRRDDVSERQILIVWKNQHFSMAPKNGGSFLSKLIVTVILAYIMVPSQAKRTNMDDGGFLLQTLLNKYSINGSLTVSELKALLETKVGFDGDQKGAFDLWTNSSRSQCLSIPELLSAHGFGRETNLTKQHFVQLCPTVMQQFKSASCFQDFAGNAGDVVKPHASEVWCYGMLSVTLINLFSLLGIVIAPLRQKPYFPQVLVFFLSLAMGTLTSTAMLQLIPEAFGLNPKEHGYIYKSAMIFGGFYLFFFVEKILKMVLTQKDEVSHFSLITFIDYFIKFPLLIKYMMVS</sequence>
<dbReference type="Ensembl" id="ENSEBUT00000002253.1">
    <property type="protein sequence ID" value="ENSEBUP00000001911.1"/>
    <property type="gene ID" value="ENSEBUG00000001546.1"/>
</dbReference>
<feature type="transmembrane region" description="Helical" evidence="6">
    <location>
        <begin position="202"/>
        <end position="223"/>
    </location>
</feature>
<feature type="transmembrane region" description="Helical" evidence="6">
    <location>
        <begin position="269"/>
        <end position="290"/>
    </location>
</feature>
<feature type="transmembrane region" description="Helical" evidence="6">
    <location>
        <begin position="66"/>
        <end position="85"/>
    </location>
</feature>
<dbReference type="GO" id="GO:0005886">
    <property type="term" value="C:plasma membrane"/>
    <property type="evidence" value="ECO:0007669"/>
    <property type="project" value="TreeGrafter"/>
</dbReference>
<dbReference type="GO" id="GO:0030003">
    <property type="term" value="P:intracellular monoatomic cation homeostasis"/>
    <property type="evidence" value="ECO:0007669"/>
    <property type="project" value="TreeGrafter"/>
</dbReference>
<dbReference type="InterPro" id="IPR050799">
    <property type="entry name" value="ZIP_Transporter"/>
</dbReference>
<dbReference type="GeneTree" id="ENSGT00940000157986"/>